<dbReference type="InterPro" id="IPR000787">
    <property type="entry name" value="Peptidase_M29"/>
</dbReference>
<keyword evidence="7" id="KW-0479">Metal-binding</keyword>
<evidence type="ECO:0000256" key="5">
    <source>
        <dbReference type="ARBA" id="ARBA00022438"/>
    </source>
</evidence>
<evidence type="ECO:0000313" key="10">
    <source>
        <dbReference type="EMBL" id="EST55923.1"/>
    </source>
</evidence>
<dbReference type="Gene3D" id="3.40.1830.10">
    <property type="entry name" value="Thermophilic metalloprotease (M29)"/>
    <property type="match status" value="1"/>
</dbReference>
<dbReference type="MEROPS" id="M29.002"/>
<dbReference type="PRINTS" id="PR00919">
    <property type="entry name" value="THERMOPTASE"/>
</dbReference>
<dbReference type="GO" id="GO:0046872">
    <property type="term" value="F:metal ion binding"/>
    <property type="evidence" value="ECO:0007669"/>
    <property type="project" value="UniProtKB-KW"/>
</dbReference>
<evidence type="ECO:0000256" key="8">
    <source>
        <dbReference type="ARBA" id="ARBA00022801"/>
    </source>
</evidence>
<keyword evidence="9" id="KW-0482">Metalloprotease</keyword>
<dbReference type="GO" id="GO:0008237">
    <property type="term" value="F:metallopeptidase activity"/>
    <property type="evidence" value="ECO:0007669"/>
    <property type="project" value="UniProtKB-KW"/>
</dbReference>
<accession>V6MKD8</accession>
<evidence type="ECO:0000256" key="4">
    <source>
        <dbReference type="ARBA" id="ARBA00008236"/>
    </source>
</evidence>
<dbReference type="HOGENOM" id="CLU_054346_1_0_9"/>
<evidence type="ECO:0000256" key="3">
    <source>
        <dbReference type="ARBA" id="ARBA00001947"/>
    </source>
</evidence>
<proteinExistence type="inferred from homology"/>
<reference evidence="10 11" key="1">
    <citation type="journal article" date="2014" name="Genome Announc.">
        <title>Draft Genome Sequence of Brevibacillus panacihumi Strain W25, a Halotolerant Hydrocarbon-Degrading Bacterium.</title>
        <authorList>
            <person name="Wang X."/>
            <person name="Jin D."/>
            <person name="Zhou L."/>
            <person name="Wu L."/>
            <person name="An W."/>
            <person name="Chen Y."/>
            <person name="Zhao L."/>
        </authorList>
    </citation>
    <scope>NUCLEOTIDE SEQUENCE [LARGE SCALE GENOMIC DNA]</scope>
    <source>
        <strain evidence="10 11">W25</strain>
    </source>
</reference>
<dbReference type="SUPFAM" id="SSF144052">
    <property type="entry name" value="Thermophilic metalloprotease-like"/>
    <property type="match status" value="1"/>
</dbReference>
<evidence type="ECO:0000256" key="1">
    <source>
        <dbReference type="ARBA" id="ARBA00001941"/>
    </source>
</evidence>
<keyword evidence="5" id="KW-0031">Aminopeptidase</keyword>
<dbReference type="InterPro" id="IPR052170">
    <property type="entry name" value="M29_Exopeptidase"/>
</dbReference>
<comment type="cofactor">
    <cofactor evidence="2">
        <name>Mg(2+)</name>
        <dbReference type="ChEBI" id="CHEBI:18420"/>
    </cofactor>
</comment>
<dbReference type="Pfam" id="PF02073">
    <property type="entry name" value="Peptidase_M29"/>
    <property type="match status" value="1"/>
</dbReference>
<keyword evidence="11" id="KW-1185">Reference proteome</keyword>
<dbReference type="InterPro" id="IPR035097">
    <property type="entry name" value="M29_N-terminal"/>
</dbReference>
<dbReference type="Proteomes" id="UP000017973">
    <property type="component" value="Unassembled WGS sequence"/>
</dbReference>
<protein>
    <submittedName>
        <fullName evidence="10">Peptidase M29</fullName>
    </submittedName>
</protein>
<dbReference type="PANTHER" id="PTHR34448">
    <property type="entry name" value="AMINOPEPTIDASE"/>
    <property type="match status" value="1"/>
</dbReference>
<comment type="cofactor">
    <cofactor evidence="1">
        <name>Co(2+)</name>
        <dbReference type="ChEBI" id="CHEBI:48828"/>
    </cofactor>
</comment>
<dbReference type="PANTHER" id="PTHR34448:SF3">
    <property type="entry name" value="AMINOPEPTIDASE AMPS"/>
    <property type="match status" value="1"/>
</dbReference>
<evidence type="ECO:0000256" key="6">
    <source>
        <dbReference type="ARBA" id="ARBA00022670"/>
    </source>
</evidence>
<evidence type="ECO:0000313" key="11">
    <source>
        <dbReference type="Proteomes" id="UP000017973"/>
    </source>
</evidence>
<dbReference type="GO" id="GO:0004177">
    <property type="term" value="F:aminopeptidase activity"/>
    <property type="evidence" value="ECO:0007669"/>
    <property type="project" value="UniProtKB-KW"/>
</dbReference>
<evidence type="ECO:0000256" key="7">
    <source>
        <dbReference type="ARBA" id="ARBA00022723"/>
    </source>
</evidence>
<dbReference type="AlphaFoldDB" id="V6MKD8"/>
<evidence type="ECO:0000256" key="2">
    <source>
        <dbReference type="ARBA" id="ARBA00001946"/>
    </source>
</evidence>
<sequence length="414" mass="46584">MGVDKMTFENLLDRYAELAVRVGVNVQNMQTLVVAGPVQSAPFIRKVVRKAYEAGAKHVYIDWNDDELTRMKYELAPEEAFEEFPLWKAKGWEELAEQGAAFLYLSSSNPDLLQGIDQERIVKASKASGQALQRFRSYTMADKVSWSVIAIPSPAWANLVFPELPEDEREQALWEAIFAATRIHEPDPVQAWKEHHQELNRKVEHLNEKQYKALHYEAPGTRLTIELPANHIWIGGGSVNQDGVSFMANMPTEEVFTAPKRDGVNGVVQSTKPLSYQGTLIEDFQLTFEKGRIVQVTAKKGEDSLKRLIETDEGSCYLGEVALVPHLSPISQSNIIFFNTLFDENASNHLAIGKAYPTNLQDGSGMSDDELQQHGLNTSMVHVDFMIGSDKMNIDGETRQGEREPIFRNGNWAF</sequence>
<keyword evidence="6" id="KW-0645">Protease</keyword>
<evidence type="ECO:0000256" key="9">
    <source>
        <dbReference type="ARBA" id="ARBA00023049"/>
    </source>
</evidence>
<gene>
    <name evidence="10" type="ORF">T458_00975</name>
</gene>
<organism evidence="10 11">
    <name type="scientific">Brevibacillus panacihumi W25</name>
    <dbReference type="NCBI Taxonomy" id="1408254"/>
    <lineage>
        <taxon>Bacteria</taxon>
        <taxon>Bacillati</taxon>
        <taxon>Bacillota</taxon>
        <taxon>Bacilli</taxon>
        <taxon>Bacillales</taxon>
        <taxon>Paenibacillaceae</taxon>
        <taxon>Brevibacillus</taxon>
    </lineage>
</organism>
<dbReference type="EMBL" id="AYJU01000001">
    <property type="protein sequence ID" value="EST55923.1"/>
    <property type="molecule type" value="Genomic_DNA"/>
</dbReference>
<dbReference type="PATRIC" id="fig|1408254.3.peg.201"/>
<comment type="caution">
    <text evidence="10">The sequence shown here is derived from an EMBL/GenBank/DDBJ whole genome shotgun (WGS) entry which is preliminary data.</text>
</comment>
<comment type="cofactor">
    <cofactor evidence="3">
        <name>Zn(2+)</name>
        <dbReference type="ChEBI" id="CHEBI:29105"/>
    </cofactor>
</comment>
<dbReference type="GO" id="GO:0006508">
    <property type="term" value="P:proteolysis"/>
    <property type="evidence" value="ECO:0007669"/>
    <property type="project" value="UniProtKB-KW"/>
</dbReference>
<name>V6MKD8_9BACL</name>
<comment type="similarity">
    <text evidence="4">Belongs to the peptidase M29 family.</text>
</comment>
<dbReference type="eggNOG" id="COG2309">
    <property type="taxonomic scope" value="Bacteria"/>
</dbReference>
<keyword evidence="8" id="KW-0378">Hydrolase</keyword>